<keyword evidence="3" id="KW-1185">Reference proteome</keyword>
<gene>
    <name evidence="2" type="ORF">NA57DRAFT_56513</name>
</gene>
<evidence type="ECO:0000256" key="1">
    <source>
        <dbReference type="SAM" id="Coils"/>
    </source>
</evidence>
<dbReference type="OrthoDB" id="5404300at2759"/>
<sequence>MDQDVHLGGLTAYLLDPRAPFVLILNVRYCLMPDPISSTIAFSELWGLSKTVVKLIKAYKNAPKNIQKLLTELESLNAQLEVARVVFGQYAGDHKFLRRIHEAAVRCEDALKPLEEKVRSFTLESQNVGKRFLNRARSALEVPDLERRVKSLRDTRQDLAFAIELGQSAVLNEIHFLITTLIPPEENRSREDSLQQSWNTCQSMDGQEIVRPPQIGEYLQAPAEKLRFYQIIRAHLNSETTIDPETKNIMLRELLRIAETDADRGTRPSIKSSNVPVKHYFGPNVSFHIPWRLTTYDVQIGLARGPYGGFSLGLNIRCQNRISESSPVFQACSNADIDTVRELFLKGEASPFDVDISDRSLLHYATYQRFSGGKRLEKETVELVRYLIECGTDATTGILPIMECHKSVDQDYLVATTMGVEWIKKARSFGNNRVGYAEWWLHELESFFGVDPVITVFKSMDSESLIKVAYEYTFAIDSDTPDAESDKKRVHDLSTLATLCVNGATSDPFLDPDIGVQFWDRLGGRTTVLPLDVSLLHQHQWPLLESIFETDAHTPLLNDVARVPCCAYMTSRDEDFVMHLDQSHRMIQALCLSGMLDGERSLVLQKHKGYFALEESLEPDMDAHRQSGRGHLIDFILASAMHDCCIRKRRTIYRDHCRKVLTTLLNGDEDPRSFSFIRDSRPESYSRTARSRNCLAADGLLLDIWRSALIGAGKDGNDIVDEWLFGNFTSLFEGDPAQPLSAGFENVWHCSQCHNASFDKCATPFACVEVSSGTTSWKAF</sequence>
<dbReference type="Proteomes" id="UP000799772">
    <property type="component" value="Unassembled WGS sequence"/>
</dbReference>
<proteinExistence type="predicted"/>
<dbReference type="EMBL" id="ML978126">
    <property type="protein sequence ID" value="KAF2098875.1"/>
    <property type="molecule type" value="Genomic_DNA"/>
</dbReference>
<comment type="caution">
    <text evidence="2">The sequence shown here is derived from an EMBL/GenBank/DDBJ whole genome shotgun (WGS) entry which is preliminary data.</text>
</comment>
<keyword evidence="1" id="KW-0175">Coiled coil</keyword>
<evidence type="ECO:0000313" key="3">
    <source>
        <dbReference type="Proteomes" id="UP000799772"/>
    </source>
</evidence>
<name>A0A9P4M6H1_9PEZI</name>
<protein>
    <submittedName>
        <fullName evidence="2">Uncharacterized protein</fullName>
    </submittedName>
</protein>
<feature type="coiled-coil region" evidence="1">
    <location>
        <begin position="59"/>
        <end position="86"/>
    </location>
</feature>
<organism evidence="2 3">
    <name type="scientific">Rhizodiscina lignyota</name>
    <dbReference type="NCBI Taxonomy" id="1504668"/>
    <lineage>
        <taxon>Eukaryota</taxon>
        <taxon>Fungi</taxon>
        <taxon>Dikarya</taxon>
        <taxon>Ascomycota</taxon>
        <taxon>Pezizomycotina</taxon>
        <taxon>Dothideomycetes</taxon>
        <taxon>Pleosporomycetidae</taxon>
        <taxon>Aulographales</taxon>
        <taxon>Rhizodiscinaceae</taxon>
        <taxon>Rhizodiscina</taxon>
    </lineage>
</organism>
<reference evidence="2" key="1">
    <citation type="journal article" date="2020" name="Stud. Mycol.">
        <title>101 Dothideomycetes genomes: a test case for predicting lifestyles and emergence of pathogens.</title>
        <authorList>
            <person name="Haridas S."/>
            <person name="Albert R."/>
            <person name="Binder M."/>
            <person name="Bloem J."/>
            <person name="Labutti K."/>
            <person name="Salamov A."/>
            <person name="Andreopoulos B."/>
            <person name="Baker S."/>
            <person name="Barry K."/>
            <person name="Bills G."/>
            <person name="Bluhm B."/>
            <person name="Cannon C."/>
            <person name="Castanera R."/>
            <person name="Culley D."/>
            <person name="Daum C."/>
            <person name="Ezra D."/>
            <person name="Gonzalez J."/>
            <person name="Henrissat B."/>
            <person name="Kuo A."/>
            <person name="Liang C."/>
            <person name="Lipzen A."/>
            <person name="Lutzoni F."/>
            <person name="Magnuson J."/>
            <person name="Mondo S."/>
            <person name="Nolan M."/>
            <person name="Ohm R."/>
            <person name="Pangilinan J."/>
            <person name="Park H.-J."/>
            <person name="Ramirez L."/>
            <person name="Alfaro M."/>
            <person name="Sun H."/>
            <person name="Tritt A."/>
            <person name="Yoshinaga Y."/>
            <person name="Zwiers L.-H."/>
            <person name="Turgeon B."/>
            <person name="Goodwin S."/>
            <person name="Spatafora J."/>
            <person name="Crous P."/>
            <person name="Grigoriev I."/>
        </authorList>
    </citation>
    <scope>NUCLEOTIDE SEQUENCE</scope>
    <source>
        <strain evidence="2">CBS 133067</strain>
    </source>
</reference>
<dbReference type="InterPro" id="IPR036770">
    <property type="entry name" value="Ankyrin_rpt-contain_sf"/>
</dbReference>
<accession>A0A9P4M6H1</accession>
<dbReference type="Gene3D" id="1.25.40.20">
    <property type="entry name" value="Ankyrin repeat-containing domain"/>
    <property type="match status" value="1"/>
</dbReference>
<evidence type="ECO:0000313" key="2">
    <source>
        <dbReference type="EMBL" id="KAF2098875.1"/>
    </source>
</evidence>
<dbReference type="AlphaFoldDB" id="A0A9P4M6H1"/>